<dbReference type="Proteomes" id="UP001060170">
    <property type="component" value="Chromosome 9"/>
</dbReference>
<organism evidence="1 2">
    <name type="scientific">Puccinia striiformis f. sp. tritici</name>
    <dbReference type="NCBI Taxonomy" id="168172"/>
    <lineage>
        <taxon>Eukaryota</taxon>
        <taxon>Fungi</taxon>
        <taxon>Dikarya</taxon>
        <taxon>Basidiomycota</taxon>
        <taxon>Pucciniomycotina</taxon>
        <taxon>Pucciniomycetes</taxon>
        <taxon>Pucciniales</taxon>
        <taxon>Pucciniaceae</taxon>
        <taxon>Puccinia</taxon>
    </lineage>
</organism>
<protein>
    <submittedName>
        <fullName evidence="1">Uncharacterized protein</fullName>
    </submittedName>
</protein>
<gene>
    <name evidence="1" type="ORF">MJO28_009233</name>
</gene>
<evidence type="ECO:0000313" key="2">
    <source>
        <dbReference type="Proteomes" id="UP001060170"/>
    </source>
</evidence>
<reference evidence="1 2" key="3">
    <citation type="journal article" date="2022" name="Microbiol. Spectr.">
        <title>Folding features and dynamics of 3D genome architecture in plant fungal pathogens.</title>
        <authorList>
            <person name="Xia C."/>
        </authorList>
    </citation>
    <scope>NUCLEOTIDE SEQUENCE [LARGE SCALE GENOMIC DNA]</scope>
    <source>
        <strain evidence="1 2">93-210</strain>
    </source>
</reference>
<dbReference type="EMBL" id="CM045873">
    <property type="protein sequence ID" value="KAI7947325.1"/>
    <property type="molecule type" value="Genomic_DNA"/>
</dbReference>
<proteinExistence type="predicted"/>
<name>A0ACC0E6I1_9BASI</name>
<reference evidence="2" key="2">
    <citation type="journal article" date="2018" name="Mol. Plant Microbe Interact.">
        <title>Genome sequence resources for the wheat stripe rust pathogen (Puccinia striiformis f. sp. tritici) and the barley stripe rust pathogen (Puccinia striiformis f. sp. hordei).</title>
        <authorList>
            <person name="Xia C."/>
            <person name="Wang M."/>
            <person name="Yin C."/>
            <person name="Cornejo O.E."/>
            <person name="Hulbert S.H."/>
            <person name="Chen X."/>
        </authorList>
    </citation>
    <scope>NUCLEOTIDE SEQUENCE [LARGE SCALE GENOMIC DNA]</scope>
    <source>
        <strain evidence="2">93-210</strain>
    </source>
</reference>
<keyword evidence="2" id="KW-1185">Reference proteome</keyword>
<comment type="caution">
    <text evidence="1">The sequence shown here is derived from an EMBL/GenBank/DDBJ whole genome shotgun (WGS) entry which is preliminary data.</text>
</comment>
<reference evidence="2" key="1">
    <citation type="journal article" date="2018" name="BMC Genomics">
        <title>Genomic insights into host adaptation between the wheat stripe rust pathogen (Puccinia striiformis f. sp. tritici) and the barley stripe rust pathogen (Puccinia striiformis f. sp. hordei).</title>
        <authorList>
            <person name="Xia C."/>
            <person name="Wang M."/>
            <person name="Yin C."/>
            <person name="Cornejo O.E."/>
            <person name="Hulbert S.H."/>
            <person name="Chen X."/>
        </authorList>
    </citation>
    <scope>NUCLEOTIDE SEQUENCE [LARGE SCALE GENOMIC DNA]</scope>
    <source>
        <strain evidence="2">93-210</strain>
    </source>
</reference>
<sequence length="606" mass="68845">MNCQSISSIINFREPPTKLPTKLTDTYHDSYRHFFPATTVVIEVSSARFHILHSKIRAKREKELIIASFVPVITQLSLHKAIGTTKRKDPSFREIPGWPLLGQLPGSILDISRPWEADTIIGLKLRPGFSITLPGARVVEVSKPEWIEHIQKTNFENYVKGEMFQSLMADLFGKSILVTDGADWKRSRLVTSRVFHISVFKTVVEPRINPTMIEVLDVLQVSSDEGRAIDFSNLFNRFTLDLFVEMTYGKKLGLLGEESRIRNGDPAGSSYSEVFSDAFDFSQKYMDSRFHVAVIWQWIQSINFREKEQMKLSCHTIHGLAYTSIDEKMSKSAPEEDYISDEDESQEDFLGLIMGYHLQRGHALTRDELRDDSLSFVLAGRDATAQSLSWCFFHLLMNKDIVSRIRQEAADILGAESDNQASVTPENYRQFICTYASLLEAIRLHPGVPKNVKFAMADDKIPGGPTIEAGDCVTWSDWQLARDPEVWGPDCGQFVPDRWIDETGNIRHFGNFKFHSFNGGPRLCVGMNMAIYIAVKSIVDILINFDLQFAKGWLETAPMSEEIPGIKTDYPTPQYRPSLTLPMKNPMMISATPRALYKNNKHQLKV</sequence>
<accession>A0ACC0E6I1</accession>
<evidence type="ECO:0000313" key="1">
    <source>
        <dbReference type="EMBL" id="KAI7947325.1"/>
    </source>
</evidence>